<evidence type="ECO:0000313" key="2">
    <source>
        <dbReference type="Proteomes" id="UP001054902"/>
    </source>
</evidence>
<dbReference type="EMBL" id="BLLK01000045">
    <property type="protein sequence ID" value="GFH52208.1"/>
    <property type="molecule type" value="Genomic_DNA"/>
</dbReference>
<dbReference type="Proteomes" id="UP001054902">
    <property type="component" value="Unassembled WGS sequence"/>
</dbReference>
<keyword evidence="2" id="KW-1185">Reference proteome</keyword>
<dbReference type="AlphaFoldDB" id="A0AAD3CU77"/>
<organism evidence="1 2">
    <name type="scientific">Chaetoceros tenuissimus</name>
    <dbReference type="NCBI Taxonomy" id="426638"/>
    <lineage>
        <taxon>Eukaryota</taxon>
        <taxon>Sar</taxon>
        <taxon>Stramenopiles</taxon>
        <taxon>Ochrophyta</taxon>
        <taxon>Bacillariophyta</taxon>
        <taxon>Coscinodiscophyceae</taxon>
        <taxon>Chaetocerotophycidae</taxon>
        <taxon>Chaetocerotales</taxon>
        <taxon>Chaetocerotaceae</taxon>
        <taxon>Chaetoceros</taxon>
    </lineage>
</organism>
<name>A0AAD3CU77_9STRA</name>
<accession>A0AAD3CU77</accession>
<protein>
    <submittedName>
        <fullName evidence="1">Uncharacterized protein</fullName>
    </submittedName>
</protein>
<sequence length="116" mass="13384">MIDKSLNLARRLTQRNEVDLLQERFTDEDIKYTENFCEALAQKLGARQDIPDECRSYDSVKMILNRREAVRGAAAVAFEGMTPAEAQAAMAAREKGHLNPMQIQRRMTNRNKTRVW</sequence>
<proteinExistence type="predicted"/>
<evidence type="ECO:0000313" key="1">
    <source>
        <dbReference type="EMBL" id="GFH52208.1"/>
    </source>
</evidence>
<comment type="caution">
    <text evidence="1">The sequence shown here is derived from an EMBL/GenBank/DDBJ whole genome shotgun (WGS) entry which is preliminary data.</text>
</comment>
<gene>
    <name evidence="1" type="ORF">CTEN210_08684</name>
</gene>
<reference evidence="1 2" key="1">
    <citation type="journal article" date="2021" name="Sci. Rep.">
        <title>The genome of the diatom Chaetoceros tenuissimus carries an ancient integrated fragment of an extant virus.</title>
        <authorList>
            <person name="Hongo Y."/>
            <person name="Kimura K."/>
            <person name="Takaki Y."/>
            <person name="Yoshida Y."/>
            <person name="Baba S."/>
            <person name="Kobayashi G."/>
            <person name="Nagasaki K."/>
            <person name="Hano T."/>
            <person name="Tomaru Y."/>
        </authorList>
    </citation>
    <scope>NUCLEOTIDE SEQUENCE [LARGE SCALE GENOMIC DNA]</scope>
    <source>
        <strain evidence="1 2">NIES-3715</strain>
    </source>
</reference>